<dbReference type="PROSITE" id="PS50929">
    <property type="entry name" value="ABC_TM1F"/>
    <property type="match status" value="2"/>
</dbReference>
<dbReference type="GeneID" id="19942125"/>
<feature type="domain" description="ABC transporter" evidence="10">
    <location>
        <begin position="1144"/>
        <end position="1372"/>
    </location>
</feature>
<keyword evidence="5" id="KW-0547">Nucleotide-binding</keyword>
<gene>
    <name evidence="12" type="ORF">SDRG_01398</name>
</gene>
<dbReference type="CDD" id="cd18598">
    <property type="entry name" value="ABC_6TM_MRP7_D1_like"/>
    <property type="match status" value="1"/>
</dbReference>
<feature type="transmembrane region" description="Helical" evidence="9">
    <location>
        <begin position="20"/>
        <end position="41"/>
    </location>
</feature>
<dbReference type="Gene3D" id="3.40.50.300">
    <property type="entry name" value="P-loop containing nucleotide triphosphate hydrolases"/>
    <property type="match status" value="2"/>
</dbReference>
<keyword evidence="3 9" id="KW-0812">Transmembrane</keyword>
<proteinExistence type="predicted"/>
<dbReference type="InterPro" id="IPR003439">
    <property type="entry name" value="ABC_transporter-like_ATP-bd"/>
</dbReference>
<dbReference type="InterPro" id="IPR036640">
    <property type="entry name" value="ABC1_TM_sf"/>
</dbReference>
<feature type="transmembrane region" description="Helical" evidence="9">
    <location>
        <begin position="53"/>
        <end position="73"/>
    </location>
</feature>
<dbReference type="InterPro" id="IPR050173">
    <property type="entry name" value="ABC_transporter_C-like"/>
</dbReference>
<feature type="transmembrane region" description="Helical" evidence="9">
    <location>
        <begin position="376"/>
        <end position="396"/>
    </location>
</feature>
<dbReference type="SUPFAM" id="SSF90123">
    <property type="entry name" value="ABC transporter transmembrane region"/>
    <property type="match status" value="2"/>
</dbReference>
<keyword evidence="2" id="KW-0813">Transport</keyword>
<feature type="domain" description="ABC transporter" evidence="10">
    <location>
        <begin position="557"/>
        <end position="776"/>
    </location>
</feature>
<dbReference type="OrthoDB" id="72992at2759"/>
<feature type="transmembrane region" description="Helical" evidence="9">
    <location>
        <begin position="963"/>
        <end position="979"/>
    </location>
</feature>
<feature type="domain" description="ABC transmembrane type-1" evidence="11">
    <location>
        <begin position="868"/>
        <end position="1091"/>
    </location>
</feature>
<evidence type="ECO:0000256" key="9">
    <source>
        <dbReference type="SAM" id="Phobius"/>
    </source>
</evidence>
<evidence type="ECO:0000259" key="11">
    <source>
        <dbReference type="PROSITE" id="PS50929"/>
    </source>
</evidence>
<dbReference type="CDD" id="cd03244">
    <property type="entry name" value="ABCC_MRP_domain2"/>
    <property type="match status" value="1"/>
</dbReference>
<feature type="transmembrane region" description="Helical" evidence="9">
    <location>
        <begin position="869"/>
        <end position="892"/>
    </location>
</feature>
<dbReference type="Pfam" id="PF00664">
    <property type="entry name" value="ABC_membrane"/>
    <property type="match status" value="2"/>
</dbReference>
<dbReference type="FunFam" id="3.40.50.300:FF:000630">
    <property type="entry name" value="ATP-binding cassette (ABC) transporter, putative"/>
    <property type="match status" value="1"/>
</dbReference>
<dbReference type="STRING" id="1156394.T0R4Y9"/>
<evidence type="ECO:0000256" key="7">
    <source>
        <dbReference type="ARBA" id="ARBA00022989"/>
    </source>
</evidence>
<dbReference type="Gene3D" id="1.20.1560.10">
    <property type="entry name" value="ABC transporter type 1, transmembrane domain"/>
    <property type="match status" value="2"/>
</dbReference>
<dbReference type="SMART" id="SM00382">
    <property type="entry name" value="AAA"/>
    <property type="match status" value="2"/>
</dbReference>
<dbReference type="InterPro" id="IPR017871">
    <property type="entry name" value="ABC_transporter-like_CS"/>
</dbReference>
<evidence type="ECO:0000256" key="6">
    <source>
        <dbReference type="ARBA" id="ARBA00022840"/>
    </source>
</evidence>
<comment type="subcellular location">
    <subcellularLocation>
        <location evidence="1">Membrane</location>
        <topology evidence="1">Multi-pass membrane protein</topology>
    </subcellularLocation>
</comment>
<evidence type="ECO:0000256" key="3">
    <source>
        <dbReference type="ARBA" id="ARBA00022692"/>
    </source>
</evidence>
<dbReference type="InterPro" id="IPR027417">
    <property type="entry name" value="P-loop_NTPase"/>
</dbReference>
<dbReference type="EMBL" id="JH767134">
    <property type="protein sequence ID" value="EQC41430.1"/>
    <property type="molecule type" value="Genomic_DNA"/>
</dbReference>
<dbReference type="GO" id="GO:0005524">
    <property type="term" value="F:ATP binding"/>
    <property type="evidence" value="ECO:0007669"/>
    <property type="project" value="UniProtKB-KW"/>
</dbReference>
<evidence type="ECO:0000313" key="12">
    <source>
        <dbReference type="EMBL" id="EQC41430.1"/>
    </source>
</evidence>
<protein>
    <submittedName>
        <fullName evidence="12">Uncharacterized protein</fullName>
    </submittedName>
</protein>
<evidence type="ECO:0000256" key="4">
    <source>
        <dbReference type="ARBA" id="ARBA00022737"/>
    </source>
</evidence>
<dbReference type="OMA" id="PEYCGAV"/>
<feature type="transmembrane region" description="Helical" evidence="9">
    <location>
        <begin position="353"/>
        <end position="370"/>
    </location>
</feature>
<feature type="domain" description="ABC transmembrane type-1" evidence="11">
    <location>
        <begin position="243"/>
        <end position="518"/>
    </location>
</feature>
<keyword evidence="13" id="KW-1185">Reference proteome</keyword>
<evidence type="ECO:0000313" key="13">
    <source>
        <dbReference type="Proteomes" id="UP000030762"/>
    </source>
</evidence>
<dbReference type="RefSeq" id="XP_008605144.1">
    <property type="nucleotide sequence ID" value="XM_008606922.1"/>
</dbReference>
<feature type="transmembrane region" description="Helical" evidence="9">
    <location>
        <begin position="456"/>
        <end position="482"/>
    </location>
</feature>
<dbReference type="VEuPathDB" id="FungiDB:SDRG_01398"/>
<sequence>MLPEYCGAVDCFPVVANDGASLAFLLVSMYSMHVCLHTPMSVYMEQPCLPAKYLLAVLLVTLHLSFLVVKYLGGHAVTPAEMFGTTTRCVAYLFYAAILTEHPYRDLPLLRAAFFAMAILGFWQCQQLLQQHPPDEAWKLGLHGGTIFLSGLALLPATLLQPSDSPFDKANWFSRLTFAYVAPLMGVASFEAADIPALPVADATPTASRRFVSAYETEKQAPTSPSLLRLLWRLHGRDIGGFFLWSIGNTVLDMMTPLLTKSILEWSSRPAPSPSTGYLLASALVLQALLRTVSRSQYSLSKDRFNIRFTSGLQAGIYARVLTLGPSDGDVIGHVTNYVTMDVPVIVRLPGSLFDVALLPMQIAMALVVLGDEVSFAFLGGLVLLGAMLPLQVYLAHLVQRVKARLLAVRDDRLRLSVSTLAGIRTLKSFGWTRYFTEQLDAVRALELQALRLRQIITAFCDVLSSAAPLMIQTGVFVVIVYTGQTITAARAYTIISLLQQLVGPITGLPWIARSIGEAYVSFMRLSTFLLAPSSSACDGTVVTRYDHCTFGWSPEVNSNEELVAPLLGKGPFRLHLSALTLTPGANVVVGGRSGAGKSSLLLALLGDMPCVHGAAGRVAHSVAYAPQTPWMVPGSLQYNVTLESDWDPTLYARVTAVCRLDGLPMTLLVSEDGANLSGGQRARVGLARALYQRAGVYLLDDCWSGLDTRTARGILAELRTVLPPSATLVLSTHALDLVRVLAPTIFVLDDGAVVERGAYDVLRATPGSRLNALLADATQMHEPAVVSAPSTPPCERGGVDAVPEEGRESGIVALEVWHAYAAAMGYGTALAWPLTNVSLQLLQNGMDYWTAQYTTYHATSPTVFARGLIALTLGTLLMTTAHISVVVYGSLRAAKNLYNRMTHQLLRTSLGFYETTPIGRILNRLGDDTSTVDTMIPMALDFLVLEVISITGSIVVLYFTNVYVLLLLLPLSAVYLYLQARYRPPARDLSRLNHVVQSPLMMHLKATLNGLSVLRGRGSAVAWQAQFEAHLCLFQRVSLAQSLTLGWLAIRLDALGILVAGFVGFSAAMAAARGHPMPSAYLGLTLMYALPIIRKLKLGLEAFVWAEQAMVSVERLREYGALPDEGAGCGRDEPDGDADWITTGAIELVQVSLPRGRLANISAAIGAREKVGICGPSGAGKSSLLNCFFRAVDFSGRILIDGQDIAALSLTQLRGALAYVPQTTVLFATSLRKNLDPLDQYDDDRLWAALHSCGLRSLVQSFPLQLEQLVDGSVLSQGQTQLLGIGRAVLKAAKIVCIDEATASVDHETNRRLRELMADAFSGATVLTVAHRLATIAASDRVLVLEHGRVVAFDTPTTLLQDARGYFASMV</sequence>
<dbReference type="Proteomes" id="UP000030762">
    <property type="component" value="Unassembled WGS sequence"/>
</dbReference>
<dbReference type="InterPro" id="IPR003593">
    <property type="entry name" value="AAA+_ATPase"/>
</dbReference>
<evidence type="ECO:0000256" key="1">
    <source>
        <dbReference type="ARBA" id="ARBA00004141"/>
    </source>
</evidence>
<dbReference type="GO" id="GO:0140359">
    <property type="term" value="F:ABC-type transporter activity"/>
    <property type="evidence" value="ECO:0007669"/>
    <property type="project" value="InterPro"/>
</dbReference>
<evidence type="ECO:0000256" key="2">
    <source>
        <dbReference type="ARBA" id="ARBA00022448"/>
    </source>
</evidence>
<dbReference type="FunFam" id="1.20.1560.10:FF:000013">
    <property type="entry name" value="ABC transporter C family member 2"/>
    <property type="match status" value="1"/>
</dbReference>
<dbReference type="SUPFAM" id="SSF52540">
    <property type="entry name" value="P-loop containing nucleoside triphosphate hydrolases"/>
    <property type="match status" value="2"/>
</dbReference>
<dbReference type="PANTHER" id="PTHR24223:SF441">
    <property type="match status" value="1"/>
</dbReference>
<accession>T0R4Y9</accession>
<dbReference type="PROSITE" id="PS00211">
    <property type="entry name" value="ABC_TRANSPORTER_1"/>
    <property type="match status" value="1"/>
</dbReference>
<reference evidence="12 13" key="1">
    <citation type="submission" date="2012-04" db="EMBL/GenBank/DDBJ databases">
        <title>The Genome Sequence of Saprolegnia declina VS20.</title>
        <authorList>
            <consortium name="The Broad Institute Genome Sequencing Platform"/>
            <person name="Russ C."/>
            <person name="Nusbaum C."/>
            <person name="Tyler B."/>
            <person name="van West P."/>
            <person name="Dieguez-Uribeondo J."/>
            <person name="de Bruijn I."/>
            <person name="Tripathy S."/>
            <person name="Jiang R."/>
            <person name="Young S.K."/>
            <person name="Zeng Q."/>
            <person name="Gargeya S."/>
            <person name="Fitzgerald M."/>
            <person name="Haas B."/>
            <person name="Abouelleil A."/>
            <person name="Alvarado L."/>
            <person name="Arachchi H.M."/>
            <person name="Berlin A."/>
            <person name="Chapman S.B."/>
            <person name="Goldberg J."/>
            <person name="Griggs A."/>
            <person name="Gujja S."/>
            <person name="Hansen M."/>
            <person name="Howarth C."/>
            <person name="Imamovic A."/>
            <person name="Larimer J."/>
            <person name="McCowen C."/>
            <person name="Montmayeur A."/>
            <person name="Murphy C."/>
            <person name="Neiman D."/>
            <person name="Pearson M."/>
            <person name="Priest M."/>
            <person name="Roberts A."/>
            <person name="Saif S."/>
            <person name="Shea T."/>
            <person name="Sisk P."/>
            <person name="Sykes S."/>
            <person name="Wortman J."/>
            <person name="Nusbaum C."/>
            <person name="Birren B."/>
        </authorList>
    </citation>
    <scope>NUCLEOTIDE SEQUENCE [LARGE SCALE GENOMIC DNA]</scope>
    <source>
        <strain evidence="12 13">VS20</strain>
    </source>
</reference>
<name>T0R4Y9_SAPDV</name>
<keyword evidence="6" id="KW-0067">ATP-binding</keyword>
<dbReference type="GO" id="GO:0016020">
    <property type="term" value="C:membrane"/>
    <property type="evidence" value="ECO:0007669"/>
    <property type="project" value="UniProtKB-SubCell"/>
</dbReference>
<keyword evidence="8 9" id="KW-0472">Membrane</keyword>
<keyword evidence="4" id="KW-0677">Repeat</keyword>
<dbReference type="Pfam" id="PF00005">
    <property type="entry name" value="ABC_tran"/>
    <property type="match status" value="2"/>
</dbReference>
<dbReference type="PANTHER" id="PTHR24223">
    <property type="entry name" value="ATP-BINDING CASSETTE SUB-FAMILY C"/>
    <property type="match status" value="1"/>
</dbReference>
<keyword evidence="7 9" id="KW-1133">Transmembrane helix</keyword>
<dbReference type="eggNOG" id="KOG0054">
    <property type="taxonomic scope" value="Eukaryota"/>
</dbReference>
<dbReference type="InterPro" id="IPR011527">
    <property type="entry name" value="ABC1_TM_dom"/>
</dbReference>
<evidence type="ECO:0000259" key="10">
    <source>
        <dbReference type="PROSITE" id="PS50893"/>
    </source>
</evidence>
<dbReference type="InParanoid" id="T0R4Y9"/>
<dbReference type="PROSITE" id="PS50893">
    <property type="entry name" value="ABC_TRANSPORTER_2"/>
    <property type="match status" value="2"/>
</dbReference>
<evidence type="ECO:0000256" key="5">
    <source>
        <dbReference type="ARBA" id="ARBA00022741"/>
    </source>
</evidence>
<dbReference type="GO" id="GO:0016887">
    <property type="term" value="F:ATP hydrolysis activity"/>
    <property type="evidence" value="ECO:0007669"/>
    <property type="project" value="InterPro"/>
</dbReference>
<organism evidence="12 13">
    <name type="scientific">Saprolegnia diclina (strain VS20)</name>
    <dbReference type="NCBI Taxonomy" id="1156394"/>
    <lineage>
        <taxon>Eukaryota</taxon>
        <taxon>Sar</taxon>
        <taxon>Stramenopiles</taxon>
        <taxon>Oomycota</taxon>
        <taxon>Saprolegniomycetes</taxon>
        <taxon>Saprolegniales</taxon>
        <taxon>Saprolegniaceae</taxon>
        <taxon>Saprolegnia</taxon>
    </lineage>
</organism>
<evidence type="ECO:0000256" key="8">
    <source>
        <dbReference type="ARBA" id="ARBA00023136"/>
    </source>
</evidence>